<keyword evidence="2" id="KW-1185">Reference proteome</keyword>
<evidence type="ECO:0000313" key="3">
    <source>
        <dbReference type="RefSeq" id="XP_026531082.1"/>
    </source>
</evidence>
<gene>
    <name evidence="3" type="primary">LOC113417084</name>
</gene>
<proteinExistence type="predicted"/>
<dbReference type="KEGG" id="nss:113417084"/>
<protein>
    <submittedName>
        <fullName evidence="3">Uncharacterized protein LOC113417084</fullName>
    </submittedName>
</protein>
<dbReference type="RefSeq" id="XP_026531082.1">
    <property type="nucleotide sequence ID" value="XM_026675297.1"/>
</dbReference>
<reference evidence="3" key="1">
    <citation type="submission" date="2025-08" db="UniProtKB">
        <authorList>
            <consortium name="RefSeq"/>
        </authorList>
    </citation>
    <scope>IDENTIFICATION</scope>
</reference>
<name>A0A6J1UJL2_9SAUR</name>
<evidence type="ECO:0000313" key="2">
    <source>
        <dbReference type="Proteomes" id="UP000504612"/>
    </source>
</evidence>
<sequence>MERTEGSKQKSNLSPALKSQRKGRQRLRGTAGGKETRVALKADPPLQLPKRKQGRFSPVHRGTPYSVARGSFRNSFQEKHQCTMEGSSQLYKKSTFPPLLESYLPLNCQNQNRANWQKPGRNKKEPIRNNSHILSEEEKDELLKQALLEKHHLETYKNLYKIRNILYERYKTLLNEKVLKQRIQIKAFDLKHQQLKHKEQKCTPRRKLPFCKLSHDTKYLESVSQSNSYWVIGLHNELTKLGIIKNQQDYENFWKFAWEDIPGPKIKEKLPDIKAKS</sequence>
<feature type="region of interest" description="Disordered" evidence="1">
    <location>
        <begin position="1"/>
        <end position="67"/>
    </location>
</feature>
<dbReference type="AlphaFoldDB" id="A0A6J1UJL2"/>
<dbReference type="GeneID" id="113417084"/>
<evidence type="ECO:0000256" key="1">
    <source>
        <dbReference type="SAM" id="MobiDB-lite"/>
    </source>
</evidence>
<accession>A0A6J1UJL2</accession>
<dbReference type="Proteomes" id="UP000504612">
    <property type="component" value="Unplaced"/>
</dbReference>
<organism evidence="2 3">
    <name type="scientific">Notechis scutatus</name>
    <name type="common">mainland tiger snake</name>
    <dbReference type="NCBI Taxonomy" id="8663"/>
    <lineage>
        <taxon>Eukaryota</taxon>
        <taxon>Metazoa</taxon>
        <taxon>Chordata</taxon>
        <taxon>Craniata</taxon>
        <taxon>Vertebrata</taxon>
        <taxon>Euteleostomi</taxon>
        <taxon>Lepidosauria</taxon>
        <taxon>Squamata</taxon>
        <taxon>Bifurcata</taxon>
        <taxon>Unidentata</taxon>
        <taxon>Episquamata</taxon>
        <taxon>Toxicofera</taxon>
        <taxon>Serpentes</taxon>
        <taxon>Colubroidea</taxon>
        <taxon>Elapidae</taxon>
        <taxon>Hydrophiinae</taxon>
        <taxon>Notechis</taxon>
    </lineage>
</organism>